<gene>
    <name evidence="1" type="ORF">CEXT_17631</name>
</gene>
<dbReference type="AlphaFoldDB" id="A0AAV4MU79"/>
<evidence type="ECO:0000313" key="2">
    <source>
        <dbReference type="Proteomes" id="UP001054945"/>
    </source>
</evidence>
<organism evidence="1 2">
    <name type="scientific">Caerostris extrusa</name>
    <name type="common">Bark spider</name>
    <name type="synonym">Caerostris bankana</name>
    <dbReference type="NCBI Taxonomy" id="172846"/>
    <lineage>
        <taxon>Eukaryota</taxon>
        <taxon>Metazoa</taxon>
        <taxon>Ecdysozoa</taxon>
        <taxon>Arthropoda</taxon>
        <taxon>Chelicerata</taxon>
        <taxon>Arachnida</taxon>
        <taxon>Araneae</taxon>
        <taxon>Araneomorphae</taxon>
        <taxon>Entelegynae</taxon>
        <taxon>Araneoidea</taxon>
        <taxon>Araneidae</taxon>
        <taxon>Caerostris</taxon>
    </lineage>
</organism>
<reference evidence="1 2" key="1">
    <citation type="submission" date="2021-06" db="EMBL/GenBank/DDBJ databases">
        <title>Caerostris extrusa draft genome.</title>
        <authorList>
            <person name="Kono N."/>
            <person name="Arakawa K."/>
        </authorList>
    </citation>
    <scope>NUCLEOTIDE SEQUENCE [LARGE SCALE GENOMIC DNA]</scope>
</reference>
<comment type="caution">
    <text evidence="1">The sequence shown here is derived from an EMBL/GenBank/DDBJ whole genome shotgun (WGS) entry which is preliminary data.</text>
</comment>
<keyword evidence="2" id="KW-1185">Reference proteome</keyword>
<name>A0AAV4MU79_CAEEX</name>
<proteinExistence type="predicted"/>
<protein>
    <submittedName>
        <fullName evidence="1">Uncharacterized protein</fullName>
    </submittedName>
</protein>
<dbReference type="EMBL" id="BPLR01020120">
    <property type="protein sequence ID" value="GIX74967.1"/>
    <property type="molecule type" value="Genomic_DNA"/>
</dbReference>
<accession>A0AAV4MU79</accession>
<dbReference type="Proteomes" id="UP001054945">
    <property type="component" value="Unassembled WGS sequence"/>
</dbReference>
<sequence length="100" mass="11265">MLLTLMRIRESGQTENPSPWKRSLAIKHSDCSLQVRGGPIPKFQTETVAVSAGKYNPDGCEITGAVILAVYEINGLELFRFCVLMLQWISSHWMLSQQLQ</sequence>
<evidence type="ECO:0000313" key="1">
    <source>
        <dbReference type="EMBL" id="GIX74967.1"/>
    </source>
</evidence>